<dbReference type="PANTHER" id="PTHR15001">
    <property type="entry name" value="BETA-DEFENSIN 123-RELATED"/>
    <property type="match status" value="1"/>
</dbReference>
<comment type="subcellular location">
    <subcellularLocation>
        <location evidence="1 9">Secreted</location>
    </subcellularLocation>
</comment>
<evidence type="ECO:0000313" key="12">
    <source>
        <dbReference type="Proteomes" id="UP000472240"/>
    </source>
</evidence>
<feature type="domain" description="Beta-defensin" evidence="10">
    <location>
        <begin position="30"/>
        <end position="59"/>
    </location>
</feature>
<dbReference type="GO" id="GO:0005576">
    <property type="term" value="C:extracellular region"/>
    <property type="evidence" value="ECO:0007669"/>
    <property type="project" value="UniProtKB-SubCell"/>
</dbReference>
<evidence type="ECO:0000256" key="6">
    <source>
        <dbReference type="ARBA" id="ARBA00022940"/>
    </source>
</evidence>
<accession>A0A671FU04</accession>
<evidence type="ECO:0000256" key="8">
    <source>
        <dbReference type="ARBA" id="ARBA00023157"/>
    </source>
</evidence>
<evidence type="ECO:0000259" key="10">
    <source>
        <dbReference type="Pfam" id="PF13841"/>
    </source>
</evidence>
<sequence length="71" mass="8118">MILQDTVHLPLLLLAVRSGLNRYIKSLFSTCWQLKGVCKKTCARKEEYHIFCNAGLLCCVDKKHLPIRTGK</sequence>
<dbReference type="Proteomes" id="UP000472240">
    <property type="component" value="Chromosome 18"/>
</dbReference>
<keyword evidence="3 9" id="KW-0964">Secreted</keyword>
<comment type="function">
    <text evidence="9">Has antibacterial activity.</text>
</comment>
<evidence type="ECO:0000256" key="5">
    <source>
        <dbReference type="ARBA" id="ARBA00022729"/>
    </source>
</evidence>
<reference evidence="11 12" key="2">
    <citation type="journal article" date="2018" name="Annu Rev Anim Biosci">
        <title>Bat Biology, Genomes, and the Bat1K Project: To Generate Chromosome-Level Genomes for All Living Bat Species.</title>
        <authorList>
            <person name="Teeling E.C."/>
            <person name="Vernes S.C."/>
            <person name="Davalos L.M."/>
            <person name="Ray D.A."/>
            <person name="Gilbert M.T.P."/>
            <person name="Myers E."/>
        </authorList>
    </citation>
    <scope>NUCLEOTIDE SEQUENCE</scope>
</reference>
<evidence type="ECO:0000256" key="4">
    <source>
        <dbReference type="ARBA" id="ARBA00022529"/>
    </source>
</evidence>
<dbReference type="GO" id="GO:0042742">
    <property type="term" value="P:defense response to bacterium"/>
    <property type="evidence" value="ECO:0007669"/>
    <property type="project" value="UniProtKB-UniRule"/>
</dbReference>
<dbReference type="PANTHER" id="PTHR15001:SF10">
    <property type="entry name" value="BETA-DEFENSIN 135"/>
    <property type="match status" value="1"/>
</dbReference>
<dbReference type="InterPro" id="IPR025933">
    <property type="entry name" value="Beta_defensin_dom"/>
</dbReference>
<organism evidence="11 12">
    <name type="scientific">Rhinolophus ferrumequinum</name>
    <name type="common">Greater horseshoe bat</name>
    <dbReference type="NCBI Taxonomy" id="59479"/>
    <lineage>
        <taxon>Eukaryota</taxon>
        <taxon>Metazoa</taxon>
        <taxon>Chordata</taxon>
        <taxon>Craniata</taxon>
        <taxon>Vertebrata</taxon>
        <taxon>Euteleostomi</taxon>
        <taxon>Mammalia</taxon>
        <taxon>Eutheria</taxon>
        <taxon>Laurasiatheria</taxon>
        <taxon>Chiroptera</taxon>
        <taxon>Yinpterochiroptera</taxon>
        <taxon>Rhinolophoidea</taxon>
        <taxon>Rhinolophidae</taxon>
        <taxon>Rhinolophinae</taxon>
        <taxon>Rhinolophus</taxon>
    </lineage>
</organism>
<keyword evidence="6 9" id="KW-0211">Defensin</keyword>
<keyword evidence="7 9" id="KW-0044">Antibiotic</keyword>
<evidence type="ECO:0000256" key="7">
    <source>
        <dbReference type="ARBA" id="ARBA00023022"/>
    </source>
</evidence>
<dbReference type="Gene3D" id="3.10.360.10">
    <property type="entry name" value="Antimicrobial Peptide, Beta-defensin 2, Chain A"/>
    <property type="match status" value="1"/>
</dbReference>
<protein>
    <recommendedName>
        <fullName evidence="9">Beta-defensin</fullName>
    </recommendedName>
</protein>
<dbReference type="InterPro" id="IPR050544">
    <property type="entry name" value="Beta-defensin"/>
</dbReference>
<evidence type="ECO:0000256" key="9">
    <source>
        <dbReference type="RuleBase" id="RU231113"/>
    </source>
</evidence>
<dbReference type="Ensembl" id="ENSRFET00010028214.1">
    <property type="protein sequence ID" value="ENSRFEP00010025963.1"/>
    <property type="gene ID" value="ENSRFEG00010017285.1"/>
</dbReference>
<dbReference type="OMA" id="NTCWRTK"/>
<dbReference type="AlphaFoldDB" id="A0A671FU04"/>
<evidence type="ECO:0000256" key="2">
    <source>
        <dbReference type="ARBA" id="ARBA00007371"/>
    </source>
</evidence>
<dbReference type="GeneTree" id="ENSGT00940000169471"/>
<reference evidence="11" key="4">
    <citation type="submission" date="2025-08" db="UniProtKB">
        <authorList>
            <consortium name="Ensembl"/>
        </authorList>
    </citation>
    <scope>IDENTIFICATION</scope>
</reference>
<proteinExistence type="inferred from homology"/>
<reference evidence="12" key="3">
    <citation type="submission" date="2018-12" db="EMBL/GenBank/DDBJ databases">
        <title>G10K-VGP greater horseshoe bat female genome, primary haplotype.</title>
        <authorList>
            <person name="Teeling E."/>
            <person name="Myers G."/>
            <person name="Vernes S."/>
            <person name="Pippel M."/>
            <person name="Winkler S."/>
            <person name="Fedrigo O."/>
            <person name="Rhie A."/>
            <person name="Koren S."/>
            <person name="Phillippy A."/>
            <person name="Lewin H."/>
            <person name="Damas J."/>
            <person name="Howe K."/>
            <person name="Mountcastle J."/>
            <person name="Jarvis E.D."/>
        </authorList>
    </citation>
    <scope>NUCLEOTIDE SEQUENCE [LARGE SCALE GENOMIC DNA]</scope>
</reference>
<evidence type="ECO:0000256" key="1">
    <source>
        <dbReference type="ARBA" id="ARBA00004613"/>
    </source>
</evidence>
<evidence type="ECO:0000313" key="11">
    <source>
        <dbReference type="Ensembl" id="ENSRFEP00010025963.1"/>
    </source>
</evidence>
<dbReference type="GO" id="GO:0045087">
    <property type="term" value="P:innate immune response"/>
    <property type="evidence" value="ECO:0007669"/>
    <property type="project" value="InterPro"/>
</dbReference>
<reference evidence="11 12" key="1">
    <citation type="journal article" date="2015" name="Annu Rev Anim Biosci">
        <title>The Genome 10K Project: a way forward.</title>
        <authorList>
            <person name="Koepfli K.P."/>
            <person name="Paten B."/>
            <person name="O'Brien S.J."/>
            <person name="Koepfli K.P."/>
            <person name="Paten B."/>
            <person name="Antunes A."/>
            <person name="Belov K."/>
            <person name="Bustamante C."/>
            <person name="Castoe T.A."/>
            <person name="Clawson H."/>
            <person name="Crawford A.J."/>
            <person name="Diekhans M."/>
            <person name="Distel D."/>
            <person name="Durbin R."/>
            <person name="Earl D."/>
            <person name="Fujita M.K."/>
            <person name="Gamble T."/>
            <person name="Georges A."/>
            <person name="Gemmell N."/>
            <person name="Gilbert M.T."/>
            <person name="Graves J.M."/>
            <person name="Green R.E."/>
            <person name="Hickey G."/>
            <person name="Jarvis E.D."/>
            <person name="Johnson W."/>
            <person name="Komissarov A."/>
            <person name="Korf I."/>
            <person name="Kuhn R."/>
            <person name="Larkin D.M."/>
            <person name="Lewin H."/>
            <person name="Lopez J.V."/>
            <person name="Ma J."/>
            <person name="Marques-Bonet T."/>
            <person name="Miller W."/>
            <person name="Murphy R."/>
            <person name="Pevzner P."/>
            <person name="Shapiro B."/>
            <person name="Steiner C."/>
            <person name="Tamazian G."/>
            <person name="Venkatesh B."/>
            <person name="Wang J."/>
            <person name="Wayne R."/>
            <person name="Wiley E."/>
            <person name="Yang H."/>
            <person name="Zhang G."/>
            <person name="Haussler D."/>
            <person name="Ryder O."/>
            <person name="O'Brien S.J."/>
        </authorList>
    </citation>
    <scope>NUCLEOTIDE SEQUENCE</scope>
</reference>
<keyword evidence="12" id="KW-1185">Reference proteome</keyword>
<comment type="similarity">
    <text evidence="2 9">Belongs to the beta-defensin family.</text>
</comment>
<keyword evidence="4 9" id="KW-0929">Antimicrobial</keyword>
<name>A0A671FU04_RHIFE</name>
<reference evidence="11" key="5">
    <citation type="submission" date="2025-09" db="UniProtKB">
        <authorList>
            <consortium name="Ensembl"/>
        </authorList>
    </citation>
    <scope>IDENTIFICATION</scope>
</reference>
<evidence type="ECO:0000256" key="3">
    <source>
        <dbReference type="ARBA" id="ARBA00022525"/>
    </source>
</evidence>
<keyword evidence="8" id="KW-1015">Disulfide bond</keyword>
<keyword evidence="5" id="KW-0732">Signal</keyword>
<dbReference type="InParanoid" id="A0A671FU04"/>
<dbReference type="Pfam" id="PF13841">
    <property type="entry name" value="Defensin_beta_2"/>
    <property type="match status" value="1"/>
</dbReference>